<dbReference type="Pfam" id="PF02338">
    <property type="entry name" value="OTU"/>
    <property type="match status" value="1"/>
</dbReference>
<dbReference type="GO" id="GO:0016579">
    <property type="term" value="P:protein deubiquitination"/>
    <property type="evidence" value="ECO:0007669"/>
    <property type="project" value="TreeGrafter"/>
</dbReference>
<feature type="non-terminal residue" evidence="2">
    <location>
        <position position="1"/>
    </location>
</feature>
<evidence type="ECO:0000259" key="1">
    <source>
        <dbReference type="PROSITE" id="PS50802"/>
    </source>
</evidence>
<evidence type="ECO:0000313" key="3">
    <source>
        <dbReference type="Proteomes" id="UP000749559"/>
    </source>
</evidence>
<dbReference type="Proteomes" id="UP000749559">
    <property type="component" value="Unassembled WGS sequence"/>
</dbReference>
<keyword evidence="3" id="KW-1185">Reference proteome</keyword>
<reference evidence="2" key="1">
    <citation type="submission" date="2022-03" db="EMBL/GenBank/DDBJ databases">
        <authorList>
            <person name="Martin C."/>
        </authorList>
    </citation>
    <scope>NUCLEOTIDE SEQUENCE</scope>
</reference>
<dbReference type="InterPro" id="IPR050704">
    <property type="entry name" value="Peptidase_C85-like"/>
</dbReference>
<protein>
    <recommendedName>
        <fullName evidence="1">OTU domain-containing protein</fullName>
    </recommendedName>
</protein>
<sequence length="380" mass="42617">HKQNASVNSTVTAFQEERSQGVIASVQKVASSENNSMNYNEVTKQGSPTINHQESDPVHPHQSKNIIEYVKVPMNQHWAESLQNLPQLLLIIILLLIIGGIEVNPGPQTQGKDSAKTATHFETSVLELLRSLLNSERINLNTSTPLGLIEDVVTKHGLTIVDNEGSGDCLFQALSHQLAYTKTANIDHIDLREKLVKYAKHHPLLPNGEHVTTQFDTTIIDDWTRYNASHLEINDDEKTKLAWYTESYMNKPGTWGDNLMIWAFTQLFDVDVEIFSQGSENSYKITANNNSDNKVIVRLGYIPHTHFLSLVSCKDKEISGGALPVEVHLSEPDALKDIEQHSETLKLDDTKEDKAAEIPKELEQMYNLGKKISDCDQTTQ</sequence>
<dbReference type="Gene3D" id="3.90.70.80">
    <property type="match status" value="1"/>
</dbReference>
<dbReference type="OrthoDB" id="6158363at2759"/>
<feature type="domain" description="OTU" evidence="1">
    <location>
        <begin position="158"/>
        <end position="313"/>
    </location>
</feature>
<dbReference type="PANTHER" id="PTHR12419:SF11">
    <property type="entry name" value="OTU DOMAIN-CONTAINING PROTEIN DDB_G0284757"/>
    <property type="match status" value="1"/>
</dbReference>
<evidence type="ECO:0000313" key="2">
    <source>
        <dbReference type="EMBL" id="CAH1780655.1"/>
    </source>
</evidence>
<dbReference type="CDD" id="cd22758">
    <property type="entry name" value="OTU_232R-like"/>
    <property type="match status" value="1"/>
</dbReference>
<dbReference type="InterPro" id="IPR038765">
    <property type="entry name" value="Papain-like_cys_pep_sf"/>
</dbReference>
<dbReference type="AlphaFoldDB" id="A0A8S4NKC9"/>
<dbReference type="GO" id="GO:0004843">
    <property type="term" value="F:cysteine-type deubiquitinase activity"/>
    <property type="evidence" value="ECO:0007669"/>
    <property type="project" value="TreeGrafter"/>
</dbReference>
<name>A0A8S4NKC9_OWEFU</name>
<dbReference type="EMBL" id="CAIIXF020000004">
    <property type="protein sequence ID" value="CAH1780655.1"/>
    <property type="molecule type" value="Genomic_DNA"/>
</dbReference>
<dbReference type="PROSITE" id="PS50802">
    <property type="entry name" value="OTU"/>
    <property type="match status" value="1"/>
</dbReference>
<dbReference type="SUPFAM" id="SSF54001">
    <property type="entry name" value="Cysteine proteinases"/>
    <property type="match status" value="1"/>
</dbReference>
<organism evidence="2 3">
    <name type="scientific">Owenia fusiformis</name>
    <name type="common">Polychaete worm</name>
    <dbReference type="NCBI Taxonomy" id="6347"/>
    <lineage>
        <taxon>Eukaryota</taxon>
        <taxon>Metazoa</taxon>
        <taxon>Spiralia</taxon>
        <taxon>Lophotrochozoa</taxon>
        <taxon>Annelida</taxon>
        <taxon>Polychaeta</taxon>
        <taxon>Sedentaria</taxon>
        <taxon>Canalipalpata</taxon>
        <taxon>Sabellida</taxon>
        <taxon>Oweniida</taxon>
        <taxon>Oweniidae</taxon>
        <taxon>Owenia</taxon>
    </lineage>
</organism>
<comment type="caution">
    <text evidence="2">The sequence shown here is derived from an EMBL/GenBank/DDBJ whole genome shotgun (WGS) entry which is preliminary data.</text>
</comment>
<accession>A0A8S4NKC9</accession>
<dbReference type="PANTHER" id="PTHR12419">
    <property type="entry name" value="OTU DOMAIN CONTAINING PROTEIN"/>
    <property type="match status" value="1"/>
</dbReference>
<gene>
    <name evidence="2" type="ORF">OFUS_LOCUS7317</name>
</gene>
<proteinExistence type="predicted"/>
<feature type="non-terminal residue" evidence="2">
    <location>
        <position position="380"/>
    </location>
</feature>
<dbReference type="InterPro" id="IPR003323">
    <property type="entry name" value="OTU_dom"/>
</dbReference>